<gene>
    <name evidence="3" type="ORF">GCM10020260_23310</name>
</gene>
<dbReference type="RefSeq" id="WP_344721555.1">
    <property type="nucleotide sequence ID" value="NZ_BAAAYG010000010.1"/>
</dbReference>
<feature type="compositionally biased region" description="Basic residues" evidence="1">
    <location>
        <begin position="10"/>
        <end position="19"/>
    </location>
</feature>
<comment type="caution">
    <text evidence="3">The sequence shown here is derived from an EMBL/GenBank/DDBJ whole genome shotgun (WGS) entry which is preliminary data.</text>
</comment>
<keyword evidence="4" id="KW-1185">Reference proteome</keyword>
<feature type="region of interest" description="Disordered" evidence="1">
    <location>
        <begin position="153"/>
        <end position="183"/>
    </location>
</feature>
<keyword evidence="2" id="KW-0812">Transmembrane</keyword>
<feature type="region of interest" description="Disordered" evidence="1">
    <location>
        <begin position="1"/>
        <end position="22"/>
    </location>
</feature>
<protein>
    <submittedName>
        <fullName evidence="3">Uncharacterized protein</fullName>
    </submittedName>
</protein>
<feature type="transmembrane region" description="Helical" evidence="2">
    <location>
        <begin position="70"/>
        <end position="90"/>
    </location>
</feature>
<dbReference type="Proteomes" id="UP001501736">
    <property type="component" value="Unassembled WGS sequence"/>
</dbReference>
<sequence>MTTPAPEKTPRRRRPRRRAAPGPRPRLRLGLLGWAVSWLLPTAIMGAALLSLTLVPGLDAEGYLAPLIPLIGGAAVVVGIPGTLLIGWFYRHHLNPVVHVLGYVLVGLLHGPVVLLAGPQGLVPMLIPIVGFPAGILLGAGRWIAQPLARVEDPTTDETAADTDAETDAETTARGDADVRTDG</sequence>
<organism evidence="3 4">
    <name type="scientific">Nesterenkonia halobia</name>
    <dbReference type="NCBI Taxonomy" id="37922"/>
    <lineage>
        <taxon>Bacteria</taxon>
        <taxon>Bacillati</taxon>
        <taxon>Actinomycetota</taxon>
        <taxon>Actinomycetes</taxon>
        <taxon>Micrococcales</taxon>
        <taxon>Micrococcaceae</taxon>
        <taxon>Nesterenkonia</taxon>
    </lineage>
</organism>
<keyword evidence="2" id="KW-1133">Transmembrane helix</keyword>
<reference evidence="4" key="1">
    <citation type="journal article" date="2019" name="Int. J. Syst. Evol. Microbiol.">
        <title>The Global Catalogue of Microorganisms (GCM) 10K type strain sequencing project: providing services to taxonomists for standard genome sequencing and annotation.</title>
        <authorList>
            <consortium name="The Broad Institute Genomics Platform"/>
            <consortium name="The Broad Institute Genome Sequencing Center for Infectious Disease"/>
            <person name="Wu L."/>
            <person name="Ma J."/>
        </authorList>
    </citation>
    <scope>NUCLEOTIDE SEQUENCE [LARGE SCALE GENOMIC DNA]</scope>
    <source>
        <strain evidence="4">JCM 11483</strain>
    </source>
</reference>
<evidence type="ECO:0000313" key="3">
    <source>
        <dbReference type="EMBL" id="GAA3287207.1"/>
    </source>
</evidence>
<feature type="compositionally biased region" description="Acidic residues" evidence="1">
    <location>
        <begin position="154"/>
        <end position="169"/>
    </location>
</feature>
<evidence type="ECO:0000313" key="4">
    <source>
        <dbReference type="Proteomes" id="UP001501736"/>
    </source>
</evidence>
<accession>A0ABP6RFA0</accession>
<keyword evidence="2" id="KW-0472">Membrane</keyword>
<evidence type="ECO:0000256" key="2">
    <source>
        <dbReference type="SAM" id="Phobius"/>
    </source>
</evidence>
<feature type="transmembrane region" description="Helical" evidence="2">
    <location>
        <begin position="122"/>
        <end position="140"/>
    </location>
</feature>
<proteinExistence type="predicted"/>
<evidence type="ECO:0000256" key="1">
    <source>
        <dbReference type="SAM" id="MobiDB-lite"/>
    </source>
</evidence>
<feature type="transmembrane region" description="Helical" evidence="2">
    <location>
        <begin position="97"/>
        <end position="116"/>
    </location>
</feature>
<name>A0ABP6RFA0_9MICC</name>
<feature type="compositionally biased region" description="Basic and acidic residues" evidence="1">
    <location>
        <begin position="171"/>
        <end position="183"/>
    </location>
</feature>
<dbReference type="EMBL" id="BAAAYG010000010">
    <property type="protein sequence ID" value="GAA3287207.1"/>
    <property type="molecule type" value="Genomic_DNA"/>
</dbReference>